<dbReference type="EMBL" id="KZ293644">
    <property type="protein sequence ID" value="PBL03685.1"/>
    <property type="molecule type" value="Genomic_DNA"/>
</dbReference>
<evidence type="ECO:0000313" key="1">
    <source>
        <dbReference type="EMBL" id="PBL03685.1"/>
    </source>
</evidence>
<protein>
    <submittedName>
        <fullName evidence="1">Uncharacterized protein</fullName>
    </submittedName>
</protein>
<accession>A0A2H3EC39</accession>
<organism evidence="1 2">
    <name type="scientific">Armillaria gallica</name>
    <name type="common">Bulbous honey fungus</name>
    <name type="synonym">Armillaria bulbosa</name>
    <dbReference type="NCBI Taxonomy" id="47427"/>
    <lineage>
        <taxon>Eukaryota</taxon>
        <taxon>Fungi</taxon>
        <taxon>Dikarya</taxon>
        <taxon>Basidiomycota</taxon>
        <taxon>Agaricomycotina</taxon>
        <taxon>Agaricomycetes</taxon>
        <taxon>Agaricomycetidae</taxon>
        <taxon>Agaricales</taxon>
        <taxon>Marasmiineae</taxon>
        <taxon>Physalacriaceae</taxon>
        <taxon>Armillaria</taxon>
    </lineage>
</organism>
<proteinExistence type="predicted"/>
<name>A0A2H3EC39_ARMGA</name>
<sequence>MNRISDVIFFDLYFMRLQWSRLDIEFQPYELFTEKALPAITLCQNAKFPATLIPGSVSWAYLVMSLKREARSLFSTPCVAKIEHAVKRLRGLWRLLMCNRSAAASIAPSDPCCVAKIPATYSLTIRIDAPRNIWFPRNCRY</sequence>
<dbReference type="AlphaFoldDB" id="A0A2H3EC39"/>
<gene>
    <name evidence="1" type="ORF">ARMGADRAFT_27923</name>
</gene>
<evidence type="ECO:0000313" key="2">
    <source>
        <dbReference type="Proteomes" id="UP000217790"/>
    </source>
</evidence>
<dbReference type="InParanoid" id="A0A2H3EC39"/>
<keyword evidence="2" id="KW-1185">Reference proteome</keyword>
<reference evidence="2" key="1">
    <citation type="journal article" date="2017" name="Nat. Ecol. Evol.">
        <title>Genome expansion and lineage-specific genetic innovations in the forest pathogenic fungi Armillaria.</title>
        <authorList>
            <person name="Sipos G."/>
            <person name="Prasanna A.N."/>
            <person name="Walter M.C."/>
            <person name="O'Connor E."/>
            <person name="Balint B."/>
            <person name="Krizsan K."/>
            <person name="Kiss B."/>
            <person name="Hess J."/>
            <person name="Varga T."/>
            <person name="Slot J."/>
            <person name="Riley R."/>
            <person name="Boka B."/>
            <person name="Rigling D."/>
            <person name="Barry K."/>
            <person name="Lee J."/>
            <person name="Mihaltcheva S."/>
            <person name="LaButti K."/>
            <person name="Lipzen A."/>
            <person name="Waldron R."/>
            <person name="Moloney N.M."/>
            <person name="Sperisen C."/>
            <person name="Kredics L."/>
            <person name="Vagvoelgyi C."/>
            <person name="Patrignani A."/>
            <person name="Fitzpatrick D."/>
            <person name="Nagy I."/>
            <person name="Doyle S."/>
            <person name="Anderson J.B."/>
            <person name="Grigoriev I.V."/>
            <person name="Gueldener U."/>
            <person name="Muensterkoetter M."/>
            <person name="Nagy L.G."/>
        </authorList>
    </citation>
    <scope>NUCLEOTIDE SEQUENCE [LARGE SCALE GENOMIC DNA]</scope>
    <source>
        <strain evidence="2">Ar21-2</strain>
    </source>
</reference>
<dbReference type="Proteomes" id="UP000217790">
    <property type="component" value="Unassembled WGS sequence"/>
</dbReference>